<keyword evidence="2" id="KW-0472">Membrane</keyword>
<evidence type="ECO:0000256" key="2">
    <source>
        <dbReference type="SAM" id="Phobius"/>
    </source>
</evidence>
<protein>
    <submittedName>
        <fullName evidence="3">Uncharacterized protein</fullName>
    </submittedName>
</protein>
<dbReference type="RefSeq" id="WP_166937511.1">
    <property type="nucleotide sequence ID" value="NZ_BAAADD010000015.1"/>
</dbReference>
<dbReference type="Proteomes" id="UP001499951">
    <property type="component" value="Unassembled WGS sequence"/>
</dbReference>
<feature type="transmembrane region" description="Helical" evidence="2">
    <location>
        <begin position="35"/>
        <end position="58"/>
    </location>
</feature>
<reference evidence="4" key="1">
    <citation type="journal article" date="2019" name="Int. J. Syst. Evol. Microbiol.">
        <title>The Global Catalogue of Microorganisms (GCM) 10K type strain sequencing project: providing services to taxonomists for standard genome sequencing and annotation.</title>
        <authorList>
            <consortium name="The Broad Institute Genomics Platform"/>
            <consortium name="The Broad Institute Genome Sequencing Center for Infectious Disease"/>
            <person name="Wu L."/>
            <person name="Ma J."/>
        </authorList>
    </citation>
    <scope>NUCLEOTIDE SEQUENCE [LARGE SCALE GENOMIC DNA]</scope>
    <source>
        <strain evidence="4">JCM 15089</strain>
    </source>
</reference>
<evidence type="ECO:0000313" key="3">
    <source>
        <dbReference type="EMBL" id="GAA0588574.1"/>
    </source>
</evidence>
<name>A0ABP3QG30_9PROT</name>
<evidence type="ECO:0000256" key="1">
    <source>
        <dbReference type="SAM" id="Coils"/>
    </source>
</evidence>
<keyword evidence="1" id="KW-0175">Coiled coil</keyword>
<dbReference type="EMBL" id="BAAADD010000015">
    <property type="protein sequence ID" value="GAA0588574.1"/>
    <property type="molecule type" value="Genomic_DNA"/>
</dbReference>
<keyword evidence="2" id="KW-0812">Transmembrane</keyword>
<keyword evidence="2" id="KW-1133">Transmembrane helix</keyword>
<proteinExistence type="predicted"/>
<evidence type="ECO:0000313" key="4">
    <source>
        <dbReference type="Proteomes" id="UP001499951"/>
    </source>
</evidence>
<sequence length="211" mass="23511">MADTSLVGESATLLADLQARLRQAEEARKRSLRRVYAGIAVAVVHVLIIILLVTSEWVPIKLERVKQVTPLQWVTLQAPVRASEEKIRPKSPDVGTVDPSRIPKILRPKADEENNAISDFGLALGRSLACGANSYEWLNSKMRAECRRKPWDFVYDRYGNIVLDAQPRVAQDRETLRPSDVQARERNTAPVCPTNIDPNAPCLSAIIGGHR</sequence>
<feature type="coiled-coil region" evidence="1">
    <location>
        <begin position="7"/>
        <end position="34"/>
    </location>
</feature>
<accession>A0ABP3QG30</accession>
<organism evidence="3 4">
    <name type="scientific">Rhizomicrobium electricum</name>
    <dbReference type="NCBI Taxonomy" id="480070"/>
    <lineage>
        <taxon>Bacteria</taxon>
        <taxon>Pseudomonadati</taxon>
        <taxon>Pseudomonadota</taxon>
        <taxon>Alphaproteobacteria</taxon>
        <taxon>Micropepsales</taxon>
        <taxon>Micropepsaceae</taxon>
        <taxon>Rhizomicrobium</taxon>
    </lineage>
</organism>
<keyword evidence="4" id="KW-1185">Reference proteome</keyword>
<comment type="caution">
    <text evidence="3">The sequence shown here is derived from an EMBL/GenBank/DDBJ whole genome shotgun (WGS) entry which is preliminary data.</text>
</comment>
<gene>
    <name evidence="3" type="ORF">GCM10008942_41920</name>
</gene>